<dbReference type="Proteomes" id="UP000237423">
    <property type="component" value="Unassembled WGS sequence"/>
</dbReference>
<organism evidence="1 2">
    <name type="scientific">Methylovulum psychrotolerans</name>
    <dbReference type="NCBI Taxonomy" id="1704499"/>
    <lineage>
        <taxon>Bacteria</taxon>
        <taxon>Pseudomonadati</taxon>
        <taxon>Pseudomonadota</taxon>
        <taxon>Gammaproteobacteria</taxon>
        <taxon>Methylococcales</taxon>
        <taxon>Methylococcaceae</taxon>
        <taxon>Methylovulum</taxon>
    </lineage>
</organism>
<comment type="caution">
    <text evidence="1">The sequence shown here is derived from an EMBL/GenBank/DDBJ whole genome shotgun (WGS) entry which is preliminary data.</text>
</comment>
<proteinExistence type="predicted"/>
<name>A0A2S5CMV1_9GAMM</name>
<sequence>MPSQSPVLTVAAALAFAKTSTSPFLVQDSSTNISANADALAKMGAQLTHLTATDNNAITANVDDYLALAPKGTYLGFNIKDTVRAINSHAADLVAGYQVSGLTLPDGKVFQITLGGTEVLHALTFGIEDVITLAQEGITVPLGVYENAAVISANATTLAKLGKQLASVFITDYSPIETDVASFLVLGPKITSGVYSNFNIKDSAAAINAHAAKISANIAEVNELILSDGTVISQVSGREFFPLEHIMVLSSIGEATQLAKEGITALPVGVVESISTFAADAAAMVSLGKHLVAVWLSDFGNITINATDFLVLAPKLQPPFSFVTQFVINDTAQHIVASLNKLQGLTGQIDSITLTDSGTATVAITAKQYAHDAATLAKISTAYHLSLSGETAAHVAQAAADSHVTAIAVTDTAAHVYAKLNDLASHADKLSGITLTDAGTPTLTLSGLQAAHSMAVLDTISSPYLLSIKAAANVINGLDLSGVQNAQIELEPTLLKIPLVVNAHISGLNLSLIDLSGDSINEKAYGPSGVELDIVHNGAVTQQLFFAHNTSADLQLIGVDPGIVHVL</sequence>
<gene>
    <name evidence="1" type="ORF">AADEFJLK_01620</name>
</gene>
<dbReference type="EMBL" id="PGFZ01000003">
    <property type="protein sequence ID" value="POZ52150.1"/>
    <property type="molecule type" value="Genomic_DNA"/>
</dbReference>
<evidence type="ECO:0000313" key="2">
    <source>
        <dbReference type="Proteomes" id="UP000237423"/>
    </source>
</evidence>
<protein>
    <submittedName>
        <fullName evidence="1">Uncharacterized protein</fullName>
    </submittedName>
</protein>
<evidence type="ECO:0000313" key="1">
    <source>
        <dbReference type="EMBL" id="POZ52150.1"/>
    </source>
</evidence>
<dbReference type="AlphaFoldDB" id="A0A2S5CMV1"/>
<dbReference type="RefSeq" id="WP_103973903.1">
    <property type="nucleotide sequence ID" value="NZ_PGFZ01000003.1"/>
</dbReference>
<reference evidence="1 2" key="1">
    <citation type="submission" date="2017-11" db="EMBL/GenBank/DDBJ databases">
        <title>Draft Genome Sequence of Methylobacter psychrotolerans Sph1T, an Obligate Methanotroph from Low-Temperature Environments.</title>
        <authorList>
            <person name="Oshkin I.Y."/>
            <person name="Miroshnikov K."/>
            <person name="Belova S.E."/>
            <person name="Korzhenkov A."/>
            <person name="Toshchakov S.V."/>
            <person name="Dedysh S.N."/>
        </authorList>
    </citation>
    <scope>NUCLEOTIDE SEQUENCE [LARGE SCALE GENOMIC DNA]</scope>
    <source>
        <strain evidence="1 2">Sph1</strain>
    </source>
</reference>
<accession>A0A2S5CMV1</accession>